<evidence type="ECO:0000259" key="1">
    <source>
        <dbReference type="Pfam" id="PF03819"/>
    </source>
</evidence>
<proteinExistence type="predicted"/>
<dbReference type="EMBL" id="PFBG01000009">
    <property type="protein sequence ID" value="PIR86103.1"/>
    <property type="molecule type" value="Genomic_DNA"/>
</dbReference>
<dbReference type="Pfam" id="PF03819">
    <property type="entry name" value="MazG"/>
    <property type="match status" value="1"/>
</dbReference>
<protein>
    <recommendedName>
        <fullName evidence="1">NTP pyrophosphohydrolase MazG-like domain-containing protein</fullName>
    </recommendedName>
</protein>
<gene>
    <name evidence="2" type="ORF">COU14_00735</name>
</gene>
<dbReference type="SUPFAM" id="SSF101386">
    <property type="entry name" value="all-alpha NTP pyrophosphatases"/>
    <property type="match status" value="1"/>
</dbReference>
<evidence type="ECO:0000313" key="3">
    <source>
        <dbReference type="Proteomes" id="UP000229612"/>
    </source>
</evidence>
<name>A0A2H0UI63_9BACT</name>
<dbReference type="AlphaFoldDB" id="A0A2H0UI63"/>
<reference evidence="3" key="1">
    <citation type="submission" date="2017-09" db="EMBL/GenBank/DDBJ databases">
        <title>Depth-based differentiation of microbial function through sediment-hosted aquifers and enrichment of novel symbionts in the deep terrestrial subsurface.</title>
        <authorList>
            <person name="Probst A.J."/>
            <person name="Ladd B."/>
            <person name="Jarett J.K."/>
            <person name="Geller-Mcgrath D.E."/>
            <person name="Sieber C.M.K."/>
            <person name="Emerson J.B."/>
            <person name="Anantharaman K."/>
            <person name="Thomas B.C."/>
            <person name="Malmstrom R."/>
            <person name="Stieglmeier M."/>
            <person name="Klingl A."/>
            <person name="Woyke T."/>
            <person name="Ryan C.M."/>
            <person name="Banfield J.F."/>
        </authorList>
    </citation>
    <scope>NUCLEOTIDE SEQUENCE [LARGE SCALE GENOMIC DNA]</scope>
</reference>
<organism evidence="2 3">
    <name type="scientific">Candidatus Kaiserbacteria bacterium CG10_big_fil_rev_8_21_14_0_10_44_10</name>
    <dbReference type="NCBI Taxonomy" id="1974606"/>
    <lineage>
        <taxon>Bacteria</taxon>
        <taxon>Candidatus Kaiseribacteriota</taxon>
    </lineage>
</organism>
<dbReference type="Gene3D" id="1.10.287.1080">
    <property type="entry name" value="MazG-like"/>
    <property type="match status" value="1"/>
</dbReference>
<accession>A0A2H0UI63</accession>
<comment type="caution">
    <text evidence="2">The sequence shown here is derived from an EMBL/GenBank/DDBJ whole genome shotgun (WGS) entry which is preliminary data.</text>
</comment>
<feature type="domain" description="NTP pyrophosphohydrolase MazG-like" evidence="1">
    <location>
        <begin position="40"/>
        <end position="106"/>
    </location>
</feature>
<dbReference type="Proteomes" id="UP000229612">
    <property type="component" value="Unassembled WGS sequence"/>
</dbReference>
<dbReference type="InterPro" id="IPR004518">
    <property type="entry name" value="MazG-like_dom"/>
</dbReference>
<evidence type="ECO:0000313" key="2">
    <source>
        <dbReference type="EMBL" id="PIR86103.1"/>
    </source>
</evidence>
<sequence>MTMNLTELQDFVKEELAHLTSLYPELYSDLEKRVYAQTVKLSEETGELSEAVLHHFNRLRKSKSGKTTCIEEEAADVIIVTMLICECLDINIETALRNKITKLKGRRALDR</sequence>